<evidence type="ECO:0000256" key="17">
    <source>
        <dbReference type="SAM" id="Phobius"/>
    </source>
</evidence>
<dbReference type="GO" id="GO:0006915">
    <property type="term" value="P:apoptotic process"/>
    <property type="evidence" value="ECO:0007669"/>
    <property type="project" value="UniProtKB-KW"/>
</dbReference>
<dbReference type="GO" id="GO:0005802">
    <property type="term" value="C:trans-Golgi network"/>
    <property type="evidence" value="ECO:0007669"/>
    <property type="project" value="TreeGrafter"/>
</dbReference>
<dbReference type="SUPFAM" id="SSF53474">
    <property type="entry name" value="alpha/beta-Hydrolases"/>
    <property type="match status" value="1"/>
</dbReference>
<dbReference type="GO" id="GO:0004185">
    <property type="term" value="F:serine-type carboxypeptidase activity"/>
    <property type="evidence" value="ECO:0007669"/>
    <property type="project" value="UniProtKB-UniRule"/>
</dbReference>
<keyword evidence="11" id="KW-0333">Golgi apparatus</keyword>
<comment type="subcellular location">
    <subcellularLocation>
        <location evidence="2">Golgi apparatus</location>
        <location evidence="2">trans-Golgi network membrane</location>
        <topology evidence="2">Single-pass type I membrane protein</topology>
    </subcellularLocation>
</comment>
<organism evidence="18 19">
    <name type="scientific">Wallemia ichthyophaga</name>
    <dbReference type="NCBI Taxonomy" id="245174"/>
    <lineage>
        <taxon>Eukaryota</taxon>
        <taxon>Fungi</taxon>
        <taxon>Dikarya</taxon>
        <taxon>Basidiomycota</taxon>
        <taxon>Wallemiomycotina</taxon>
        <taxon>Wallemiomycetes</taxon>
        <taxon>Wallemiales</taxon>
        <taxon>Wallemiaceae</taxon>
        <taxon>Wallemia</taxon>
    </lineage>
</organism>
<evidence type="ECO:0000256" key="16">
    <source>
        <dbReference type="SAM" id="MobiDB-lite"/>
    </source>
</evidence>
<feature type="compositionally biased region" description="Basic and acidic residues" evidence="16">
    <location>
        <begin position="631"/>
        <end position="650"/>
    </location>
</feature>
<dbReference type="FunFam" id="3.40.50.1820:FF:000121">
    <property type="entry name" value="Carboxypeptidase D"/>
    <property type="match status" value="1"/>
</dbReference>
<evidence type="ECO:0000256" key="15">
    <source>
        <dbReference type="RuleBase" id="RU361156"/>
    </source>
</evidence>
<evidence type="ECO:0000256" key="2">
    <source>
        <dbReference type="ARBA" id="ARBA00004393"/>
    </source>
</evidence>
<comment type="function">
    <text evidence="14">Protease with a carboxypeptidase B-like function involved in the C-terminal processing of the lysine and arginine residues from protein precursors. Promotes cell fusion and is involved in the programmed cell death.</text>
</comment>
<dbReference type="Proteomes" id="UP000310689">
    <property type="component" value="Unassembled WGS sequence"/>
</dbReference>
<keyword evidence="10 17" id="KW-1133">Transmembrane helix</keyword>
<reference evidence="18 19" key="1">
    <citation type="submission" date="2019-03" db="EMBL/GenBank/DDBJ databases">
        <title>Sequencing 23 genomes of Wallemia ichthyophaga.</title>
        <authorList>
            <person name="Gostincar C."/>
        </authorList>
    </citation>
    <scope>NUCLEOTIDE SEQUENCE [LARGE SCALE GENOMIC DNA]</scope>
    <source>
        <strain evidence="18 19">EXF-6200</strain>
    </source>
</reference>
<keyword evidence="7" id="KW-0053">Apoptosis</keyword>
<evidence type="ECO:0000313" key="19">
    <source>
        <dbReference type="Proteomes" id="UP000310689"/>
    </source>
</evidence>
<keyword evidence="4 15" id="KW-0121">Carboxypeptidase</keyword>
<dbReference type="EC" id="3.4.16.-" evidence="15"/>
<dbReference type="InterPro" id="IPR029058">
    <property type="entry name" value="AB_hydrolase_fold"/>
</dbReference>
<dbReference type="Pfam" id="PF00450">
    <property type="entry name" value="Peptidase_S10"/>
    <property type="match status" value="1"/>
</dbReference>
<dbReference type="PANTHER" id="PTHR11802">
    <property type="entry name" value="SERINE PROTEASE FAMILY S10 SERINE CARBOXYPEPTIDASE"/>
    <property type="match status" value="1"/>
</dbReference>
<feature type="transmembrane region" description="Helical" evidence="17">
    <location>
        <begin position="589"/>
        <end position="608"/>
    </location>
</feature>
<evidence type="ECO:0000256" key="11">
    <source>
        <dbReference type="ARBA" id="ARBA00023034"/>
    </source>
</evidence>
<keyword evidence="6 17" id="KW-0812">Transmembrane</keyword>
<evidence type="ECO:0000256" key="10">
    <source>
        <dbReference type="ARBA" id="ARBA00022989"/>
    </source>
</evidence>
<evidence type="ECO:0000256" key="6">
    <source>
        <dbReference type="ARBA" id="ARBA00022692"/>
    </source>
</evidence>
<dbReference type="InterPro" id="IPR001563">
    <property type="entry name" value="Peptidase_S10"/>
</dbReference>
<proteinExistence type="inferred from homology"/>
<dbReference type="PANTHER" id="PTHR11802:SF190">
    <property type="entry name" value="PHEROMONE-PROCESSING CARBOXYPEPTIDASE KEX1"/>
    <property type="match status" value="1"/>
</dbReference>
<keyword evidence="13" id="KW-0325">Glycoprotein</keyword>
<evidence type="ECO:0000256" key="5">
    <source>
        <dbReference type="ARBA" id="ARBA00022670"/>
    </source>
</evidence>
<keyword evidence="5 15" id="KW-0645">Protease</keyword>
<evidence type="ECO:0000256" key="7">
    <source>
        <dbReference type="ARBA" id="ARBA00022703"/>
    </source>
</evidence>
<keyword evidence="9 15" id="KW-0378">Hydrolase</keyword>
<gene>
    <name evidence="18" type="ORF">E3P86_03683</name>
</gene>
<dbReference type="AlphaFoldDB" id="A0A4T0IHW4"/>
<dbReference type="InterPro" id="IPR033124">
    <property type="entry name" value="Ser_caboxypep_his_AS"/>
</dbReference>
<accession>A0A4T0IHW4</accession>
<dbReference type="PROSITE" id="PS00560">
    <property type="entry name" value="CARBOXYPEPT_SER_HIS"/>
    <property type="match status" value="1"/>
</dbReference>
<dbReference type="PRINTS" id="PR00724">
    <property type="entry name" value="CRBOXYPTASEC"/>
</dbReference>
<dbReference type="PROSITE" id="PS00131">
    <property type="entry name" value="CARBOXYPEPT_SER_SER"/>
    <property type="match status" value="1"/>
</dbReference>
<evidence type="ECO:0000256" key="12">
    <source>
        <dbReference type="ARBA" id="ARBA00023136"/>
    </source>
</evidence>
<dbReference type="InterPro" id="IPR018202">
    <property type="entry name" value="Ser_caboxypep_ser_AS"/>
</dbReference>
<evidence type="ECO:0000256" key="1">
    <source>
        <dbReference type="ARBA" id="ARBA00001003"/>
    </source>
</evidence>
<keyword evidence="12 17" id="KW-0472">Membrane</keyword>
<comment type="caution">
    <text evidence="18">The sequence shown here is derived from an EMBL/GenBank/DDBJ whole genome shotgun (WGS) entry which is preliminary data.</text>
</comment>
<evidence type="ECO:0000256" key="9">
    <source>
        <dbReference type="ARBA" id="ARBA00022801"/>
    </source>
</evidence>
<keyword evidence="8" id="KW-0732">Signal</keyword>
<evidence type="ECO:0000256" key="4">
    <source>
        <dbReference type="ARBA" id="ARBA00022645"/>
    </source>
</evidence>
<evidence type="ECO:0000256" key="8">
    <source>
        <dbReference type="ARBA" id="ARBA00022729"/>
    </source>
</evidence>
<protein>
    <recommendedName>
        <fullName evidence="15">Carboxypeptidase</fullName>
        <ecNumber evidence="15">3.4.16.-</ecNumber>
    </recommendedName>
</protein>
<name>A0A4T0IHW4_WALIC</name>
<comment type="similarity">
    <text evidence="3 15">Belongs to the peptidase S10 family.</text>
</comment>
<sequence length="674" mass="75431">MGHRRHSKRAILVAAEVVALAVATLYAIAAFASSVRSAVALLQKNWKTVCAEESDDIISPATNALTANLSKGGRALLAMDSPRYPIEVGLLAAIVLPTSPTTTAPIPTFSKNKQDYLISSLPNLERTKNPSFNMYGGHVPSSSDSESNSHLYFAMVEARHKTDKTRTIFWFNGGPGCSSFDALMMEVGPFNLIKDDNHQLGLKEKDYGWHEYANIVFIDQPVGTGFSYAQTDSYVRELDQAADQFLNFLNNFYEIFPDLANSDTYISGESYAGQYIPYFAKKLIDTPNVPLELKGLIIGNGWIDPINQYPAYAEFAHNEGIIQPGTKADKQFMDVVEQCQNAIAGSLERESQTGVLPIYIPQCESVMDQITASHRKVENGHPTCMNIYDYRLRDSDPSCGMNWPNELHDVTAYLRQENVANAFHARAKPESWTECDIKVSTQLTAYHSTASVRLLPEILKHTSILLFAGDKDIICNYQGIKNLIDNLEWNEGKGFSDESETELWSLHGDPVGEWQSERNLTYVRVYNGSHMVPIDAPEAMLDLVTRYMQVDITAVQSDDLYDFDSVVGESNQVGESDSDSFANSHKKSGALFLLVIIIAVAVAAFVWLRRRRRQMLVHDYSQLRANTALAHEDNENRRKSDERVESERLFDVGSDIDSDQDQDQNQGETSKHRE</sequence>
<evidence type="ECO:0000256" key="13">
    <source>
        <dbReference type="ARBA" id="ARBA00023180"/>
    </source>
</evidence>
<evidence type="ECO:0000256" key="3">
    <source>
        <dbReference type="ARBA" id="ARBA00009431"/>
    </source>
</evidence>
<dbReference type="Gene3D" id="3.40.50.1820">
    <property type="entry name" value="alpha/beta hydrolase"/>
    <property type="match status" value="1"/>
</dbReference>
<dbReference type="EMBL" id="SPOI01000296">
    <property type="protein sequence ID" value="TIB29399.1"/>
    <property type="molecule type" value="Genomic_DNA"/>
</dbReference>
<evidence type="ECO:0000256" key="14">
    <source>
        <dbReference type="ARBA" id="ARBA00037042"/>
    </source>
</evidence>
<feature type="region of interest" description="Disordered" evidence="16">
    <location>
        <begin position="631"/>
        <end position="674"/>
    </location>
</feature>
<dbReference type="GO" id="GO:0006508">
    <property type="term" value="P:proteolysis"/>
    <property type="evidence" value="ECO:0007669"/>
    <property type="project" value="UniProtKB-KW"/>
</dbReference>
<comment type="catalytic activity">
    <reaction evidence="1">
        <text>Preferential release of a C-terminal arginine or lysine residue.</text>
        <dbReference type="EC" id="3.4.16.6"/>
    </reaction>
</comment>
<evidence type="ECO:0000313" key="18">
    <source>
        <dbReference type="EMBL" id="TIB29399.1"/>
    </source>
</evidence>